<dbReference type="Pfam" id="PF11209">
    <property type="entry name" value="LmeA"/>
    <property type="match status" value="1"/>
</dbReference>
<comment type="caution">
    <text evidence="1">The sequence shown here is derived from an EMBL/GenBank/DDBJ whole genome shotgun (WGS) entry which is preliminary data.</text>
</comment>
<dbReference type="EMBL" id="QBMP01000153">
    <property type="protein sequence ID" value="PZO52105.1"/>
    <property type="molecule type" value="Genomic_DNA"/>
</dbReference>
<dbReference type="InterPro" id="IPR021373">
    <property type="entry name" value="DUF2993"/>
</dbReference>
<organism evidence="1 2">
    <name type="scientific">Phormidesmis priestleyi</name>
    <dbReference type="NCBI Taxonomy" id="268141"/>
    <lineage>
        <taxon>Bacteria</taxon>
        <taxon>Bacillati</taxon>
        <taxon>Cyanobacteriota</taxon>
        <taxon>Cyanophyceae</taxon>
        <taxon>Leptolyngbyales</taxon>
        <taxon>Leptolyngbyaceae</taxon>
        <taxon>Phormidesmis</taxon>
    </lineage>
</organism>
<evidence type="ECO:0000313" key="2">
    <source>
        <dbReference type="Proteomes" id="UP000249794"/>
    </source>
</evidence>
<accession>A0A2W4Z197</accession>
<reference evidence="2" key="1">
    <citation type="submission" date="2018-04" db="EMBL/GenBank/DDBJ databases">
        <authorList>
            <person name="Cornet L."/>
        </authorList>
    </citation>
    <scope>NUCLEOTIDE SEQUENCE [LARGE SCALE GENOMIC DNA]</scope>
</reference>
<name>A0A2W4Z197_9CYAN</name>
<protein>
    <submittedName>
        <fullName evidence="1">DUF2993 domain-containing protein</fullName>
    </submittedName>
</protein>
<evidence type="ECO:0000313" key="1">
    <source>
        <dbReference type="EMBL" id="PZO52105.1"/>
    </source>
</evidence>
<reference evidence="1 2" key="2">
    <citation type="submission" date="2018-06" db="EMBL/GenBank/DDBJ databases">
        <title>Metagenomic assembly of (sub)arctic Cyanobacteria and their associated microbiome from non-axenic cultures.</title>
        <authorList>
            <person name="Baurain D."/>
        </authorList>
    </citation>
    <scope>NUCLEOTIDE SEQUENCE [LARGE SCALE GENOMIC DNA]</scope>
    <source>
        <strain evidence="1">ULC027bin1</strain>
    </source>
</reference>
<sequence>MSSQDLDISEQAISKTVEAGIKSQLDEAESLRVEIHTNPLNLAQGQIDTATLEGKGLVVKGDLRTEAIALETDAININLLKAAFGNIELEQPTDAKACVTLNAEDIEHAFNSGYVKQKLRGQKITLPSGETVTTDASNVRFTLPAADTFHIEADIMLIEKVEKHHVAFTAKPQLIEGGHQLTLVDVCYESDRGDLDLAQSLIRSTEDLLDLRNFELGGMKLQFEQLNIESGKLIVTAKANIQSLDYA</sequence>
<proteinExistence type="predicted"/>
<gene>
    <name evidence="1" type="ORF">DCF15_14095</name>
</gene>
<dbReference type="Proteomes" id="UP000249794">
    <property type="component" value="Unassembled WGS sequence"/>
</dbReference>
<dbReference type="AlphaFoldDB" id="A0A2W4Z197"/>